<organism evidence="3 4">
    <name type="scientific">Amycolatopsis samaneae</name>
    <dbReference type="NCBI Taxonomy" id="664691"/>
    <lineage>
        <taxon>Bacteria</taxon>
        <taxon>Bacillati</taxon>
        <taxon>Actinomycetota</taxon>
        <taxon>Actinomycetes</taxon>
        <taxon>Pseudonocardiales</taxon>
        <taxon>Pseudonocardiaceae</taxon>
        <taxon>Amycolatopsis</taxon>
    </lineage>
</organism>
<dbReference type="Pfam" id="PF19575">
    <property type="entry name" value="HTH_58"/>
    <property type="match status" value="2"/>
</dbReference>
<evidence type="ECO:0000256" key="1">
    <source>
        <dbReference type="SAM" id="MobiDB-lite"/>
    </source>
</evidence>
<evidence type="ECO:0000259" key="2">
    <source>
        <dbReference type="Pfam" id="PF19575"/>
    </source>
</evidence>
<reference evidence="4" key="1">
    <citation type="journal article" date="2019" name="Int. J. Syst. Evol. Microbiol.">
        <title>The Global Catalogue of Microorganisms (GCM) 10K type strain sequencing project: providing services to taxonomists for standard genome sequencing and annotation.</title>
        <authorList>
            <consortium name="The Broad Institute Genomics Platform"/>
            <consortium name="The Broad Institute Genome Sequencing Center for Infectious Disease"/>
            <person name="Wu L."/>
            <person name="Ma J."/>
        </authorList>
    </citation>
    <scope>NUCLEOTIDE SEQUENCE [LARGE SCALE GENOMIC DNA]</scope>
    <source>
        <strain evidence="4">CGMCC 4.7643</strain>
    </source>
</reference>
<name>A0ABW5G9B1_9PSEU</name>
<feature type="region of interest" description="Disordered" evidence="1">
    <location>
        <begin position="1"/>
        <end position="34"/>
    </location>
</feature>
<dbReference type="InterPro" id="IPR045745">
    <property type="entry name" value="HTH_58_Actinobacteria-type"/>
</dbReference>
<feature type="compositionally biased region" description="Basic and acidic residues" evidence="1">
    <location>
        <begin position="22"/>
        <end position="34"/>
    </location>
</feature>
<sequence>MRETGDCGDDTVGQDSTEQDVTEQRTDAEDSARSVAEELVRRYQGGETLTDLVESKNLSFRKVRETLLEAGVTLRPAMPLTPPAPPGMAEAYRGGKSIKETAAQFGLTYGQTRRMLLNAGVELRRRGRPW</sequence>
<gene>
    <name evidence="3" type="ORF">ACFSYJ_02510</name>
</gene>
<evidence type="ECO:0000313" key="3">
    <source>
        <dbReference type="EMBL" id="MFD2457448.1"/>
    </source>
</evidence>
<dbReference type="Proteomes" id="UP001597419">
    <property type="component" value="Unassembled WGS sequence"/>
</dbReference>
<dbReference type="RefSeq" id="WP_378273060.1">
    <property type="nucleotide sequence ID" value="NZ_BAABHG010000003.1"/>
</dbReference>
<dbReference type="EMBL" id="JBHUKU010000002">
    <property type="protein sequence ID" value="MFD2457448.1"/>
    <property type="molecule type" value="Genomic_DNA"/>
</dbReference>
<accession>A0ABW5G9B1</accession>
<feature type="domain" description="Helix-turn-helix" evidence="2">
    <location>
        <begin position="33"/>
        <end position="76"/>
    </location>
</feature>
<keyword evidence="4" id="KW-1185">Reference proteome</keyword>
<proteinExistence type="predicted"/>
<comment type="caution">
    <text evidence="3">The sequence shown here is derived from an EMBL/GenBank/DDBJ whole genome shotgun (WGS) entry which is preliminary data.</text>
</comment>
<evidence type="ECO:0000313" key="4">
    <source>
        <dbReference type="Proteomes" id="UP001597419"/>
    </source>
</evidence>
<feature type="domain" description="Helix-turn-helix" evidence="2">
    <location>
        <begin position="88"/>
        <end position="128"/>
    </location>
</feature>
<protein>
    <submittedName>
        <fullName evidence="3">Helix-turn-helix domain-containing protein</fullName>
    </submittedName>
</protein>